<gene>
    <name evidence="2" type="ORF">KHLLAP_LOCUS3764</name>
</gene>
<dbReference type="Pfam" id="PF12824">
    <property type="entry name" value="MRP-L20"/>
    <property type="match status" value="1"/>
</dbReference>
<accession>A0AAI8YDI3</accession>
<reference evidence="2" key="1">
    <citation type="submission" date="2023-10" db="EMBL/GenBank/DDBJ databases">
        <authorList>
            <person name="Hackl T."/>
        </authorList>
    </citation>
    <scope>NUCLEOTIDE SEQUENCE</scope>
</reference>
<sequence length="224" mass="25048">METRHLLRPLSSLSSSTTTTATASAMSSSTSPFTRSIVAAATGRRHQSTTSRTKKMLKIPPHPDFLTPREGESHIIYNPPSAAPSVYHTPFKFLPKTDPRRQANLTQLIRSSADLSGPSANANNLPPPSTKREGAPKMYNVTREQVDEMRTLRAEDPAKWSVQKLAERYKCSHLFIMMCCKAGPEHKAQERERLEAIKARWGPIRSGAREERKKRKALLFKGAI</sequence>
<keyword evidence="3" id="KW-1185">Reference proteome</keyword>
<feature type="compositionally biased region" description="Low complexity" evidence="1">
    <location>
        <begin position="11"/>
        <end position="31"/>
    </location>
</feature>
<dbReference type="EMBL" id="CAUWAG010000004">
    <property type="protein sequence ID" value="CAJ2503296.1"/>
    <property type="molecule type" value="Genomic_DNA"/>
</dbReference>
<dbReference type="InterPro" id="IPR024388">
    <property type="entry name" value="Ribosomal_mL58"/>
</dbReference>
<dbReference type="PANTHER" id="PTHR28266">
    <property type="entry name" value="54S RIBOSOMAL PROTEIN L20, MITOCHONDRIAL"/>
    <property type="match status" value="1"/>
</dbReference>
<feature type="compositionally biased region" description="Basic residues" evidence="1">
    <location>
        <begin position="43"/>
        <end position="57"/>
    </location>
</feature>
<dbReference type="PANTHER" id="PTHR28266:SF1">
    <property type="entry name" value="LARGE RIBOSOMAL SUBUNIT PROTEIN ML58"/>
    <property type="match status" value="1"/>
</dbReference>
<proteinExistence type="predicted"/>
<name>A0AAI8YDI3_9PEZI</name>
<dbReference type="GO" id="GO:0005762">
    <property type="term" value="C:mitochondrial large ribosomal subunit"/>
    <property type="evidence" value="ECO:0007669"/>
    <property type="project" value="TreeGrafter"/>
</dbReference>
<dbReference type="Proteomes" id="UP001295740">
    <property type="component" value="Unassembled WGS sequence"/>
</dbReference>
<evidence type="ECO:0000313" key="3">
    <source>
        <dbReference type="Proteomes" id="UP001295740"/>
    </source>
</evidence>
<evidence type="ECO:0000256" key="1">
    <source>
        <dbReference type="SAM" id="MobiDB-lite"/>
    </source>
</evidence>
<organism evidence="2 3">
    <name type="scientific">Anthostomella pinea</name>
    <dbReference type="NCBI Taxonomy" id="933095"/>
    <lineage>
        <taxon>Eukaryota</taxon>
        <taxon>Fungi</taxon>
        <taxon>Dikarya</taxon>
        <taxon>Ascomycota</taxon>
        <taxon>Pezizomycotina</taxon>
        <taxon>Sordariomycetes</taxon>
        <taxon>Xylariomycetidae</taxon>
        <taxon>Xylariales</taxon>
        <taxon>Xylariaceae</taxon>
        <taxon>Anthostomella</taxon>
    </lineage>
</organism>
<comment type="caution">
    <text evidence="2">The sequence shown here is derived from an EMBL/GenBank/DDBJ whole genome shotgun (WGS) entry which is preliminary data.</text>
</comment>
<feature type="region of interest" description="Disordered" evidence="1">
    <location>
        <begin position="111"/>
        <end position="135"/>
    </location>
</feature>
<evidence type="ECO:0000313" key="2">
    <source>
        <dbReference type="EMBL" id="CAJ2503296.1"/>
    </source>
</evidence>
<dbReference type="GO" id="GO:0003735">
    <property type="term" value="F:structural constituent of ribosome"/>
    <property type="evidence" value="ECO:0007669"/>
    <property type="project" value="TreeGrafter"/>
</dbReference>
<dbReference type="AlphaFoldDB" id="A0AAI8YDI3"/>
<protein>
    <submittedName>
        <fullName evidence="2">Uu.00g106900.m01.CDS01</fullName>
    </submittedName>
</protein>
<feature type="region of interest" description="Disordered" evidence="1">
    <location>
        <begin position="1"/>
        <end position="62"/>
    </location>
</feature>